<dbReference type="Proteomes" id="UP001642409">
    <property type="component" value="Unassembled WGS sequence"/>
</dbReference>
<gene>
    <name evidence="1" type="ORF">HINF_LOCUS28173</name>
    <name evidence="2" type="ORF">HINF_LOCUS56450</name>
</gene>
<organism evidence="1">
    <name type="scientific">Hexamita inflata</name>
    <dbReference type="NCBI Taxonomy" id="28002"/>
    <lineage>
        <taxon>Eukaryota</taxon>
        <taxon>Metamonada</taxon>
        <taxon>Diplomonadida</taxon>
        <taxon>Hexamitidae</taxon>
        <taxon>Hexamitinae</taxon>
        <taxon>Hexamita</taxon>
    </lineage>
</organism>
<accession>A0AA86UHN2</accession>
<reference evidence="1" key="1">
    <citation type="submission" date="2023-06" db="EMBL/GenBank/DDBJ databases">
        <authorList>
            <person name="Kurt Z."/>
        </authorList>
    </citation>
    <scope>NUCLEOTIDE SEQUENCE</scope>
</reference>
<dbReference type="EMBL" id="CAXDID020000305">
    <property type="protein sequence ID" value="CAL6074128.1"/>
    <property type="molecule type" value="Genomic_DNA"/>
</dbReference>
<dbReference type="EMBL" id="CATOUU010000678">
    <property type="protein sequence ID" value="CAI9940528.1"/>
    <property type="molecule type" value="Genomic_DNA"/>
</dbReference>
<keyword evidence="3" id="KW-1185">Reference proteome</keyword>
<name>A0AA86UHN2_9EUKA</name>
<comment type="caution">
    <text evidence="1">The sequence shown here is derived from an EMBL/GenBank/DDBJ whole genome shotgun (WGS) entry which is preliminary data.</text>
</comment>
<proteinExistence type="predicted"/>
<evidence type="ECO:0000313" key="2">
    <source>
        <dbReference type="EMBL" id="CAL6074128.1"/>
    </source>
</evidence>
<protein>
    <submittedName>
        <fullName evidence="2">Hypothetical_protein</fullName>
    </submittedName>
</protein>
<reference evidence="2 3" key="2">
    <citation type="submission" date="2024-07" db="EMBL/GenBank/DDBJ databases">
        <authorList>
            <person name="Akdeniz Z."/>
        </authorList>
    </citation>
    <scope>NUCLEOTIDE SEQUENCE [LARGE SCALE GENOMIC DNA]</scope>
</reference>
<evidence type="ECO:0000313" key="1">
    <source>
        <dbReference type="EMBL" id="CAI9940528.1"/>
    </source>
</evidence>
<evidence type="ECO:0000313" key="3">
    <source>
        <dbReference type="Proteomes" id="UP001642409"/>
    </source>
</evidence>
<dbReference type="AlphaFoldDB" id="A0AA86UHN2"/>
<sequence length="252" mass="29491">MSFEPQTPPTVGPQTYRPYNTLLDRLGPFKFMSPKPKNLFPTNDNPGANAYSPCLNPMFPHQEARLIRSKFAVKQYIPDSPAPSFYKPEIAKDGKFLSFPRYDVYQPKGNLLGPGQYEIYSTLGKNSPQFSVPREIVQQKLPERVPEPYDYDLKGIEPDSHIVRFKQDYGYKMEKQITPGPGFYDQEKKTFRRKYIVKENKQKNNEKFVQILQNKAVGEKFKKKEDQIMKQIGFSLVTMSRRRIIKEKEDRY</sequence>